<dbReference type="InterPro" id="IPR013780">
    <property type="entry name" value="Glyco_hydro_b"/>
</dbReference>
<proteinExistence type="inferred from homology"/>
<dbReference type="GO" id="GO:0004556">
    <property type="term" value="F:alpha-amylase activity"/>
    <property type="evidence" value="ECO:0007669"/>
    <property type="project" value="TreeGrafter"/>
</dbReference>
<evidence type="ECO:0000259" key="4">
    <source>
        <dbReference type="SMART" id="SM00642"/>
    </source>
</evidence>
<dbReference type="CDD" id="cd11333">
    <property type="entry name" value="AmyAc_SI_OligoGlu_DGase"/>
    <property type="match status" value="1"/>
</dbReference>
<dbReference type="SMART" id="SM00642">
    <property type="entry name" value="Aamy"/>
    <property type="match status" value="1"/>
</dbReference>
<dbReference type="Pfam" id="PF00128">
    <property type="entry name" value="Alpha-amylase"/>
    <property type="match status" value="1"/>
</dbReference>
<dbReference type="Gene3D" id="3.90.400.10">
    <property type="entry name" value="Oligo-1,6-glucosidase, Domain 2"/>
    <property type="match status" value="1"/>
</dbReference>
<organism evidence="5 6">
    <name type="scientific">Halanaerobium kushneri</name>
    <dbReference type="NCBI Taxonomy" id="56779"/>
    <lineage>
        <taxon>Bacteria</taxon>
        <taxon>Bacillati</taxon>
        <taxon>Bacillota</taxon>
        <taxon>Clostridia</taxon>
        <taxon>Halanaerobiales</taxon>
        <taxon>Halanaerobiaceae</taxon>
        <taxon>Halanaerobium</taxon>
    </lineage>
</organism>
<dbReference type="InterPro" id="IPR017853">
    <property type="entry name" value="GH"/>
</dbReference>
<reference evidence="6" key="1">
    <citation type="submission" date="2017-01" db="EMBL/GenBank/DDBJ databases">
        <authorList>
            <person name="Varghese N."/>
            <person name="Submissions S."/>
        </authorList>
    </citation>
    <scope>NUCLEOTIDE SEQUENCE [LARGE SCALE GENOMIC DNA]</scope>
    <source>
        <strain evidence="6">ATCC 700103</strain>
    </source>
</reference>
<evidence type="ECO:0000313" key="5">
    <source>
        <dbReference type="EMBL" id="SIQ20737.1"/>
    </source>
</evidence>
<dbReference type="GO" id="GO:0009313">
    <property type="term" value="P:oligosaccharide catabolic process"/>
    <property type="evidence" value="ECO:0007669"/>
    <property type="project" value="TreeGrafter"/>
</dbReference>
<dbReference type="STRING" id="56779.SAMN05421834_10281"/>
<dbReference type="SUPFAM" id="SSF51011">
    <property type="entry name" value="Glycosyl hydrolase domain"/>
    <property type="match status" value="1"/>
</dbReference>
<comment type="similarity">
    <text evidence="1">Belongs to the glycosyl hydrolase 13 family.</text>
</comment>
<feature type="domain" description="Glycosyl hydrolase family 13 catalytic" evidence="4">
    <location>
        <begin position="16"/>
        <end position="422"/>
    </location>
</feature>
<dbReference type="InterPro" id="IPR045857">
    <property type="entry name" value="O16G_dom_2"/>
</dbReference>
<dbReference type="PANTHER" id="PTHR10357">
    <property type="entry name" value="ALPHA-AMYLASE FAMILY MEMBER"/>
    <property type="match status" value="1"/>
</dbReference>
<dbReference type="FunFam" id="3.90.400.10:FF:000002">
    <property type="entry name" value="Sucrose isomerase"/>
    <property type="match status" value="1"/>
</dbReference>
<dbReference type="Gene3D" id="3.20.20.80">
    <property type="entry name" value="Glycosidases"/>
    <property type="match status" value="1"/>
</dbReference>
<sequence length="565" mass="66448">MVLMTEKWWHDSVIYQIYPKSFNDSNNDGIGDLAGIIEKLDYLNQLGIDLIWLSPVFSSPMKDNGYDIDDYYAIAEQFGSMEEMEELIAEADRRGIGIMMDLVINHSSDQHQWFKESRKSKANPKRDYYIWRDPKADGSPPTNWRSIFGGSAWTYDEQTEQYYLHTFAEEQPDLNWENKKLRQKLYQLVNWWLDKGLAGFRVDAISYIKKNEFKDQKVNGPDGLSSIFEASANQPGILDLLNELKAETFFNYQILTVAELYAEDNKRMQEFTGDDGPFDLVFDFRHVDLDLSEGSEWFKQRDWDLVELKERLNEIQKTYSANRRPAIFWENHDQPRSLNKYLSESEINNYSIKMLAAVFMLQRGIPFIYQGQEIGMTNVKFENIDDYQDLATHGLYQEALKAGYSKEEVMEVVWRRSRDNSRTPMQWSAAQNAGFSKAEPWLKVNPNYQKINVEENLKDDNSIFYFYKKLIKLRKNSPYQEIIVDGKYRPILESDPNLIAYLREKAGEKLVLIANFKNKKVDLNLDYLVEEVILSNYPDHDYRDLKNKKLDYQLRPFETILLKVA</sequence>
<dbReference type="EMBL" id="FTNC01000002">
    <property type="protein sequence ID" value="SIQ20737.1"/>
    <property type="molecule type" value="Genomic_DNA"/>
</dbReference>
<accession>A0A1N6QVY1</accession>
<name>A0A1N6QVY1_9FIRM</name>
<protein>
    <submittedName>
        <fullName evidence="5">Oligo-1,6-glucosidase/alpha-glucosidase</fullName>
    </submittedName>
</protein>
<dbReference type="InterPro" id="IPR006047">
    <property type="entry name" value="GH13_cat_dom"/>
</dbReference>
<dbReference type="Gene3D" id="2.60.40.1180">
    <property type="entry name" value="Golgi alpha-mannosidase II"/>
    <property type="match status" value="1"/>
</dbReference>
<dbReference type="SUPFAM" id="SSF51445">
    <property type="entry name" value="(Trans)glycosidases"/>
    <property type="match status" value="1"/>
</dbReference>
<gene>
    <name evidence="5" type="ORF">SAMN05421834_10281</name>
</gene>
<evidence type="ECO:0000256" key="2">
    <source>
        <dbReference type="ARBA" id="ARBA00022801"/>
    </source>
</evidence>
<dbReference type="FunFam" id="3.20.20.80:FF:000064">
    <property type="entry name" value="Oligo-1,6-glucosidase"/>
    <property type="match status" value="1"/>
</dbReference>
<evidence type="ECO:0000313" key="6">
    <source>
        <dbReference type="Proteomes" id="UP000185669"/>
    </source>
</evidence>
<evidence type="ECO:0000256" key="3">
    <source>
        <dbReference type="ARBA" id="ARBA00023295"/>
    </source>
</evidence>
<dbReference type="AlphaFoldDB" id="A0A1N6QVY1"/>
<dbReference type="Proteomes" id="UP000185669">
    <property type="component" value="Unassembled WGS sequence"/>
</dbReference>
<evidence type="ECO:0000256" key="1">
    <source>
        <dbReference type="ARBA" id="ARBA00008061"/>
    </source>
</evidence>
<keyword evidence="2" id="KW-0378">Hydrolase</keyword>
<keyword evidence="6" id="KW-1185">Reference proteome</keyword>
<keyword evidence="3" id="KW-0326">Glycosidase</keyword>
<dbReference type="NCBIfam" id="NF008183">
    <property type="entry name" value="PRK10933.1"/>
    <property type="match status" value="1"/>
</dbReference>
<dbReference type="PANTHER" id="PTHR10357:SF179">
    <property type="entry name" value="NEUTRAL AND BASIC AMINO ACID TRANSPORT PROTEIN RBAT"/>
    <property type="match status" value="1"/>
</dbReference>